<dbReference type="InterPro" id="IPR006311">
    <property type="entry name" value="TAT_signal"/>
</dbReference>
<dbReference type="PROSITE" id="PS51318">
    <property type="entry name" value="TAT"/>
    <property type="match status" value="1"/>
</dbReference>
<dbReference type="Gene3D" id="3.40.190.10">
    <property type="entry name" value="Periplasmic binding protein-like II"/>
    <property type="match status" value="2"/>
</dbReference>
<evidence type="ECO:0000313" key="4">
    <source>
        <dbReference type="EMBL" id="MDR6104632.1"/>
    </source>
</evidence>
<keyword evidence="2" id="KW-0732">Signal</keyword>
<comment type="caution">
    <text evidence="4">The sequence shown here is derived from an EMBL/GenBank/DDBJ whole genome shotgun (WGS) entry which is preliminary data.</text>
</comment>
<evidence type="ECO:0000259" key="3">
    <source>
        <dbReference type="SMART" id="SM00062"/>
    </source>
</evidence>
<feature type="domain" description="Solute-binding protein family 3/N-terminal" evidence="3">
    <location>
        <begin position="46"/>
        <end position="265"/>
    </location>
</feature>
<dbReference type="SUPFAM" id="SSF53850">
    <property type="entry name" value="Periplasmic binding protein-like II"/>
    <property type="match status" value="1"/>
</dbReference>
<evidence type="ECO:0000256" key="1">
    <source>
        <dbReference type="ARBA" id="ARBA00004418"/>
    </source>
</evidence>
<gene>
    <name evidence="4" type="ORF">QE369_004829</name>
</gene>
<dbReference type="Proteomes" id="UP001255601">
    <property type="component" value="Unassembled WGS sequence"/>
</dbReference>
<dbReference type="SMART" id="SM00062">
    <property type="entry name" value="PBPb"/>
    <property type="match status" value="1"/>
</dbReference>
<name>A0AAJ2BGT1_9HYPH</name>
<reference evidence="4" key="1">
    <citation type="submission" date="2023-08" db="EMBL/GenBank/DDBJ databases">
        <title>Functional and genomic diversity of the sorghum phyllosphere microbiome.</title>
        <authorList>
            <person name="Shade A."/>
        </authorList>
    </citation>
    <scope>NUCLEOTIDE SEQUENCE</scope>
    <source>
        <strain evidence="4">SORGH_AS_0974</strain>
    </source>
</reference>
<comment type="subcellular location">
    <subcellularLocation>
        <location evidence="1">Periplasm</location>
    </subcellularLocation>
</comment>
<sequence>MVSRREFAGLLGGGALAAAVVGATTRSAEAQAAAGNTFQQVISAKKLRIGGVPTGAPWTVRDKTTGQWGGQFYDIGKALATDMEVELEMVETTWGNAILDLQANKLDVMFGMNPTPKRALAVDFTVPVYNSALTVIAKPGFEPKTWADLNKPEVKIAVDMGSAHDQVASRLCPNATIMRMKSLDEATMALATGRADAQSIFWQGGVKAVKANPRLGTCIAPTPLFGSTSNAAVRREADKTMRDFLNTWIVYAQGLGIIRQAVLDSLVQVNISLDDLPKGVTF</sequence>
<dbReference type="GO" id="GO:0042597">
    <property type="term" value="C:periplasmic space"/>
    <property type="evidence" value="ECO:0007669"/>
    <property type="project" value="UniProtKB-SubCell"/>
</dbReference>
<evidence type="ECO:0000256" key="2">
    <source>
        <dbReference type="ARBA" id="ARBA00022729"/>
    </source>
</evidence>
<dbReference type="PANTHER" id="PTHR35936">
    <property type="entry name" value="MEMBRANE-BOUND LYTIC MUREIN TRANSGLYCOSYLASE F"/>
    <property type="match status" value="1"/>
</dbReference>
<dbReference type="AlphaFoldDB" id="A0AAJ2BGT1"/>
<proteinExistence type="predicted"/>
<accession>A0AAJ2BGT1</accession>
<evidence type="ECO:0000313" key="5">
    <source>
        <dbReference type="Proteomes" id="UP001255601"/>
    </source>
</evidence>
<dbReference type="RefSeq" id="WP_309772852.1">
    <property type="nucleotide sequence ID" value="NZ_JAVIZC010000003.1"/>
</dbReference>
<dbReference type="Pfam" id="PF00497">
    <property type="entry name" value="SBP_bac_3"/>
    <property type="match status" value="1"/>
</dbReference>
<dbReference type="InterPro" id="IPR001638">
    <property type="entry name" value="Solute-binding_3/MltF_N"/>
</dbReference>
<dbReference type="EMBL" id="JAVIZC010000003">
    <property type="protein sequence ID" value="MDR6104632.1"/>
    <property type="molecule type" value="Genomic_DNA"/>
</dbReference>
<dbReference type="PANTHER" id="PTHR35936:SF17">
    <property type="entry name" value="ARGININE-BINDING EXTRACELLULAR PROTEIN ARTP"/>
    <property type="match status" value="1"/>
</dbReference>
<organism evidence="4 5">
    <name type="scientific">Agrobacterium larrymoorei</name>
    <dbReference type="NCBI Taxonomy" id="160699"/>
    <lineage>
        <taxon>Bacteria</taxon>
        <taxon>Pseudomonadati</taxon>
        <taxon>Pseudomonadota</taxon>
        <taxon>Alphaproteobacteria</taxon>
        <taxon>Hyphomicrobiales</taxon>
        <taxon>Rhizobiaceae</taxon>
        <taxon>Rhizobium/Agrobacterium group</taxon>
        <taxon>Agrobacterium</taxon>
    </lineage>
</organism>
<protein>
    <submittedName>
        <fullName evidence="4">Polar amino acid transport system substrate-binding protein</fullName>
    </submittedName>
</protein>